<gene>
    <name evidence="2" type="ORF">J27TS8_07790</name>
</gene>
<dbReference type="InterPro" id="IPR025668">
    <property type="entry name" value="Tnp_DDE_dom"/>
</dbReference>
<dbReference type="Pfam" id="PF13751">
    <property type="entry name" value="DDE_Tnp_1_6"/>
    <property type="match status" value="1"/>
</dbReference>
<feature type="domain" description="Transposase DDE" evidence="1">
    <location>
        <begin position="2"/>
        <end position="42"/>
    </location>
</feature>
<evidence type="ECO:0000313" key="3">
    <source>
        <dbReference type="Proteomes" id="UP000682111"/>
    </source>
</evidence>
<sequence>MIERVFADAKEKHGMRWITVRGIKNKSMQAMLTYSAMELKEIRLGNLLEQDSNELMGVKGA</sequence>
<keyword evidence="3" id="KW-1185">Reference proteome</keyword>
<evidence type="ECO:0000313" key="2">
    <source>
        <dbReference type="EMBL" id="GIN60786.1"/>
    </source>
</evidence>
<dbReference type="EMBL" id="BORC01000001">
    <property type="protein sequence ID" value="GIN60786.1"/>
    <property type="molecule type" value="Genomic_DNA"/>
</dbReference>
<evidence type="ECO:0000259" key="1">
    <source>
        <dbReference type="Pfam" id="PF13751"/>
    </source>
</evidence>
<comment type="caution">
    <text evidence="2">The sequence shown here is derived from an EMBL/GenBank/DDBJ whole genome shotgun (WGS) entry which is preliminary data.</text>
</comment>
<dbReference type="Proteomes" id="UP000682111">
    <property type="component" value="Unassembled WGS sequence"/>
</dbReference>
<dbReference type="AlphaFoldDB" id="A0A920BSL8"/>
<organism evidence="2 3">
    <name type="scientific">Robertmurraya siralis</name>
    <dbReference type="NCBI Taxonomy" id="77777"/>
    <lineage>
        <taxon>Bacteria</taxon>
        <taxon>Bacillati</taxon>
        <taxon>Bacillota</taxon>
        <taxon>Bacilli</taxon>
        <taxon>Bacillales</taxon>
        <taxon>Bacillaceae</taxon>
        <taxon>Robertmurraya</taxon>
    </lineage>
</organism>
<reference evidence="2" key="1">
    <citation type="submission" date="2021-03" db="EMBL/GenBank/DDBJ databases">
        <title>Antimicrobial resistance genes in bacteria isolated from Japanese honey, and their potential for conferring macrolide and lincosamide resistance in the American foulbrood pathogen Paenibacillus larvae.</title>
        <authorList>
            <person name="Okamoto M."/>
            <person name="Kumagai M."/>
            <person name="Kanamori H."/>
            <person name="Takamatsu D."/>
        </authorList>
    </citation>
    <scope>NUCLEOTIDE SEQUENCE</scope>
    <source>
        <strain evidence="2">J27TS8</strain>
    </source>
</reference>
<protein>
    <recommendedName>
        <fullName evidence="1">Transposase DDE domain-containing protein</fullName>
    </recommendedName>
</protein>
<name>A0A920BSL8_9BACI</name>
<proteinExistence type="predicted"/>
<accession>A0A920BSL8</accession>